<reference evidence="3" key="2">
    <citation type="submission" date="2019-09" db="UniProtKB">
        <authorList>
            <consortium name="WormBaseParasite"/>
        </authorList>
    </citation>
    <scope>IDENTIFICATION</scope>
</reference>
<evidence type="ECO:0000313" key="1">
    <source>
        <dbReference type="EMBL" id="VDO18648.1"/>
    </source>
</evidence>
<gene>
    <name evidence="1" type="ORF">HPBE_LOCUS266</name>
</gene>
<dbReference type="AlphaFoldDB" id="A0A183F2C4"/>
<evidence type="ECO:0000313" key="2">
    <source>
        <dbReference type="Proteomes" id="UP000050761"/>
    </source>
</evidence>
<dbReference type="Proteomes" id="UP000050761">
    <property type="component" value="Unassembled WGS sequence"/>
</dbReference>
<keyword evidence="2" id="KW-1185">Reference proteome</keyword>
<name>A0A183F2C4_HELPZ</name>
<dbReference type="WBParaSite" id="HPBE_0000026501-mRNA-1">
    <property type="protein sequence ID" value="HPBE_0000026501-mRNA-1"/>
    <property type="gene ID" value="HPBE_0000026501"/>
</dbReference>
<accession>A0A183F2C4</accession>
<organism evidence="2 3">
    <name type="scientific">Heligmosomoides polygyrus</name>
    <name type="common">Parasitic roundworm</name>
    <dbReference type="NCBI Taxonomy" id="6339"/>
    <lineage>
        <taxon>Eukaryota</taxon>
        <taxon>Metazoa</taxon>
        <taxon>Ecdysozoa</taxon>
        <taxon>Nematoda</taxon>
        <taxon>Chromadorea</taxon>
        <taxon>Rhabditida</taxon>
        <taxon>Rhabditina</taxon>
        <taxon>Rhabditomorpha</taxon>
        <taxon>Strongyloidea</taxon>
        <taxon>Heligmosomidae</taxon>
        <taxon>Heligmosomoides</taxon>
    </lineage>
</organism>
<dbReference type="OrthoDB" id="5893112at2759"/>
<evidence type="ECO:0000313" key="3">
    <source>
        <dbReference type="WBParaSite" id="HPBE_0000026501-mRNA-1"/>
    </source>
</evidence>
<sequence>MPPTSDYDDDKVEAFYVELKKVYKEDSLPTMDLRSSTRDRTTDSFAQGPAFQEKKVTKKRSCRTIINWDLFTFVTGLWEDTVMYNIDEEYDRLVHHRRDSAKATA</sequence>
<reference evidence="1 2" key="1">
    <citation type="submission" date="2018-11" db="EMBL/GenBank/DDBJ databases">
        <authorList>
            <consortium name="Pathogen Informatics"/>
        </authorList>
    </citation>
    <scope>NUCLEOTIDE SEQUENCE [LARGE SCALE GENOMIC DNA]</scope>
</reference>
<protein>
    <submittedName>
        <fullName evidence="3">Ulp1 protease family, C-terminal catalytic domain containing protein</fullName>
    </submittedName>
</protein>
<accession>A0A3P7WM41</accession>
<proteinExistence type="predicted"/>
<dbReference type="EMBL" id="UZAH01000169">
    <property type="protein sequence ID" value="VDO18648.1"/>
    <property type="molecule type" value="Genomic_DNA"/>
</dbReference>